<evidence type="ECO:0000313" key="1">
    <source>
        <dbReference type="EMBL" id="QJA67186.1"/>
    </source>
</evidence>
<dbReference type="EMBL" id="MT142379">
    <property type="protein sequence ID" value="QJA79382.1"/>
    <property type="molecule type" value="Genomic_DNA"/>
</dbReference>
<accession>A0A6M3JBI4</accession>
<sequence length="136" mass="15562">MSITVNTTEEKYIKISDLKDSNGNPFSIGQAQTFHEDNWVTILQTAQKEINRSCNSNLKFTSDYWLKTLSLYNSMFRIQAMVKNIKLHGDLPMIDVGSGYKNINGLVLVDGRHRCWANILCGKDSINAKIQHRKRL</sequence>
<protein>
    <submittedName>
        <fullName evidence="1">Uncharacterized protein</fullName>
    </submittedName>
</protein>
<name>A0A6M3JBI4_9ZZZZ</name>
<proteinExistence type="predicted"/>
<organism evidence="1">
    <name type="scientific">viral metagenome</name>
    <dbReference type="NCBI Taxonomy" id="1070528"/>
    <lineage>
        <taxon>unclassified sequences</taxon>
        <taxon>metagenomes</taxon>
        <taxon>organismal metagenomes</taxon>
    </lineage>
</organism>
<gene>
    <name evidence="2" type="ORF">MM415A00901_0005</name>
    <name evidence="1" type="ORF">MM415B00267_0012</name>
</gene>
<dbReference type="AlphaFoldDB" id="A0A6M3JBI4"/>
<dbReference type="EMBL" id="MT141567">
    <property type="protein sequence ID" value="QJA67186.1"/>
    <property type="molecule type" value="Genomic_DNA"/>
</dbReference>
<reference evidence="1" key="1">
    <citation type="submission" date="2020-03" db="EMBL/GenBank/DDBJ databases">
        <title>The deep terrestrial virosphere.</title>
        <authorList>
            <person name="Holmfeldt K."/>
            <person name="Nilsson E."/>
            <person name="Simone D."/>
            <person name="Lopez-Fernandez M."/>
            <person name="Wu X."/>
            <person name="de Brujin I."/>
            <person name="Lundin D."/>
            <person name="Andersson A."/>
            <person name="Bertilsson S."/>
            <person name="Dopson M."/>
        </authorList>
    </citation>
    <scope>NUCLEOTIDE SEQUENCE</scope>
    <source>
        <strain evidence="2">MM415A00901</strain>
        <strain evidence="1">MM415B00267</strain>
    </source>
</reference>
<evidence type="ECO:0000313" key="2">
    <source>
        <dbReference type="EMBL" id="QJA79382.1"/>
    </source>
</evidence>